<dbReference type="RefSeq" id="WP_006864208.1">
    <property type="nucleotide sequence ID" value="NZ_ACCL02000028.1"/>
</dbReference>
<dbReference type="InterPro" id="IPR021359">
    <property type="entry name" value="DUF2812"/>
</dbReference>
<feature type="transmembrane region" description="Helical" evidence="1">
    <location>
        <begin position="122"/>
        <end position="141"/>
    </location>
</feature>
<dbReference type="OrthoDB" id="8757095at2"/>
<comment type="caution">
    <text evidence="2">The sequence shown here is derived from an EMBL/GenBank/DDBJ whole genome shotgun (WGS) entry which is preliminary data.</text>
</comment>
<evidence type="ECO:0000256" key="1">
    <source>
        <dbReference type="SAM" id="Phobius"/>
    </source>
</evidence>
<dbReference type="STRING" id="168384.SAMN05660368_03523"/>
<reference evidence="2" key="1">
    <citation type="submission" date="2009-07" db="EMBL/GenBank/DDBJ databases">
        <authorList>
            <person name="Weinstock G."/>
            <person name="Sodergren E."/>
            <person name="Clifton S."/>
            <person name="Fulton L."/>
            <person name="Fulton B."/>
            <person name="Courtney L."/>
            <person name="Fronick C."/>
            <person name="Harrison M."/>
            <person name="Strong C."/>
            <person name="Farmer C."/>
            <person name="Delahaunty K."/>
            <person name="Markovic C."/>
            <person name="Hall O."/>
            <person name="Minx P."/>
            <person name="Tomlinson C."/>
            <person name="Mitreva M."/>
            <person name="Nelson J."/>
            <person name="Hou S."/>
            <person name="Wollam A."/>
            <person name="Pepin K.H."/>
            <person name="Johnson M."/>
            <person name="Bhonagiri V."/>
            <person name="Nash W.E."/>
            <person name="Warren W."/>
            <person name="Chinwalla A."/>
            <person name="Mardis E.R."/>
            <person name="Wilson R.K."/>
        </authorList>
    </citation>
    <scope>NUCLEOTIDE SEQUENCE [LARGE SCALE GENOMIC DNA]</scope>
    <source>
        <strain evidence="2">DSM 14469</strain>
    </source>
</reference>
<feature type="transmembrane region" description="Helical" evidence="1">
    <location>
        <begin position="147"/>
        <end position="171"/>
    </location>
</feature>
<keyword evidence="1" id="KW-0472">Membrane</keyword>
<keyword evidence="3" id="KW-1185">Reference proteome</keyword>
<sequence>MSNRKTVIRFFTIADYEEEEAWLHEQHKNGWKLSKMIPPCFFIFEQCTPEDVAYRLDYKNNTENSHYFQMFRDYGWEYIGRCVGWLYFRKPLSETNSEQDGEIFSDNESRVELINHVMKTRLLPLMIIFLCCVFPNFIRSIETSDSLAVVFTVLFAVLTLLYLYLLAYCGLKLRKLREKYRND</sequence>
<dbReference type="AlphaFoldDB" id="C6LLA9"/>
<dbReference type="Proteomes" id="UP000005561">
    <property type="component" value="Unassembled WGS sequence"/>
</dbReference>
<dbReference type="eggNOG" id="ENOG50329RG">
    <property type="taxonomic scope" value="Bacteria"/>
</dbReference>
<evidence type="ECO:0000313" key="2">
    <source>
        <dbReference type="EMBL" id="EET58620.1"/>
    </source>
</evidence>
<proteinExistence type="predicted"/>
<dbReference type="EMBL" id="ACCL02000028">
    <property type="protein sequence ID" value="EET58620.1"/>
    <property type="molecule type" value="Genomic_DNA"/>
</dbReference>
<accession>C6LLA9</accession>
<organism evidence="2 3">
    <name type="scientific">Marvinbryantia formatexigens DSM 14469</name>
    <dbReference type="NCBI Taxonomy" id="478749"/>
    <lineage>
        <taxon>Bacteria</taxon>
        <taxon>Bacillati</taxon>
        <taxon>Bacillota</taxon>
        <taxon>Clostridia</taxon>
        <taxon>Lachnospirales</taxon>
        <taxon>Lachnospiraceae</taxon>
        <taxon>Marvinbryantia</taxon>
    </lineage>
</organism>
<protein>
    <recommendedName>
        <fullName evidence="4">DUF2812 domain-containing protein</fullName>
    </recommendedName>
</protein>
<evidence type="ECO:0000313" key="3">
    <source>
        <dbReference type="Proteomes" id="UP000005561"/>
    </source>
</evidence>
<name>C6LLA9_9FIRM</name>
<keyword evidence="1" id="KW-1133">Transmembrane helix</keyword>
<dbReference type="Pfam" id="PF11193">
    <property type="entry name" value="DUF2812"/>
    <property type="match status" value="1"/>
</dbReference>
<gene>
    <name evidence="2" type="ORF">BRYFOR_09456</name>
</gene>
<evidence type="ECO:0008006" key="4">
    <source>
        <dbReference type="Google" id="ProtNLM"/>
    </source>
</evidence>
<keyword evidence="1" id="KW-0812">Transmembrane</keyword>